<name>A0A0A9EVU0_ARUDO</name>
<sequence length="57" mass="6053">MPRPLATRIEKATSSPRAPDAAMAVAHARRSSASSALDFAISRALPAHRRSEAGRRA</sequence>
<dbReference type="AlphaFoldDB" id="A0A0A9EVU0"/>
<evidence type="ECO:0000313" key="2">
    <source>
        <dbReference type="EMBL" id="JAE04885.1"/>
    </source>
</evidence>
<proteinExistence type="predicted"/>
<protein>
    <submittedName>
        <fullName evidence="2">Uncharacterized protein</fullName>
    </submittedName>
</protein>
<evidence type="ECO:0000256" key="1">
    <source>
        <dbReference type="SAM" id="MobiDB-lite"/>
    </source>
</evidence>
<feature type="region of interest" description="Disordered" evidence="1">
    <location>
        <begin position="1"/>
        <end position="20"/>
    </location>
</feature>
<reference evidence="2" key="1">
    <citation type="submission" date="2014-09" db="EMBL/GenBank/DDBJ databases">
        <authorList>
            <person name="Magalhaes I.L.F."/>
            <person name="Oliveira U."/>
            <person name="Santos F.R."/>
            <person name="Vidigal T.H.D.A."/>
            <person name="Brescovit A.D."/>
            <person name="Santos A.J."/>
        </authorList>
    </citation>
    <scope>NUCLEOTIDE SEQUENCE</scope>
    <source>
        <tissue evidence="2">Shoot tissue taken approximately 20 cm above the soil surface</tissue>
    </source>
</reference>
<accession>A0A0A9EVU0</accession>
<reference evidence="2" key="2">
    <citation type="journal article" date="2015" name="Data Brief">
        <title>Shoot transcriptome of the giant reed, Arundo donax.</title>
        <authorList>
            <person name="Barrero R.A."/>
            <person name="Guerrero F.D."/>
            <person name="Moolhuijzen P."/>
            <person name="Goolsby J.A."/>
            <person name="Tidwell J."/>
            <person name="Bellgard S.E."/>
            <person name="Bellgard M.I."/>
        </authorList>
    </citation>
    <scope>NUCLEOTIDE SEQUENCE</scope>
    <source>
        <tissue evidence="2">Shoot tissue taken approximately 20 cm above the soil surface</tissue>
    </source>
</reference>
<organism evidence="2">
    <name type="scientific">Arundo donax</name>
    <name type="common">Giant reed</name>
    <name type="synonym">Donax arundinaceus</name>
    <dbReference type="NCBI Taxonomy" id="35708"/>
    <lineage>
        <taxon>Eukaryota</taxon>
        <taxon>Viridiplantae</taxon>
        <taxon>Streptophyta</taxon>
        <taxon>Embryophyta</taxon>
        <taxon>Tracheophyta</taxon>
        <taxon>Spermatophyta</taxon>
        <taxon>Magnoliopsida</taxon>
        <taxon>Liliopsida</taxon>
        <taxon>Poales</taxon>
        <taxon>Poaceae</taxon>
        <taxon>PACMAD clade</taxon>
        <taxon>Arundinoideae</taxon>
        <taxon>Arundineae</taxon>
        <taxon>Arundo</taxon>
    </lineage>
</organism>
<dbReference type="EMBL" id="GBRH01193011">
    <property type="protein sequence ID" value="JAE04885.1"/>
    <property type="molecule type" value="Transcribed_RNA"/>
</dbReference>